<name>A0A8J3EKQ7_9BACL</name>
<evidence type="ECO:0000256" key="3">
    <source>
        <dbReference type="ARBA" id="ARBA00023163"/>
    </source>
</evidence>
<gene>
    <name evidence="5" type="ORF">GCM10007096_06180</name>
</gene>
<comment type="caution">
    <text evidence="5">The sequence shown here is derived from an EMBL/GenBank/DDBJ whole genome shotgun (WGS) entry which is preliminary data.</text>
</comment>
<keyword evidence="1" id="KW-0805">Transcription regulation</keyword>
<dbReference type="GO" id="GO:0003700">
    <property type="term" value="F:DNA-binding transcription factor activity"/>
    <property type="evidence" value="ECO:0007669"/>
    <property type="project" value="InterPro"/>
</dbReference>
<evidence type="ECO:0000256" key="1">
    <source>
        <dbReference type="ARBA" id="ARBA00023015"/>
    </source>
</evidence>
<dbReference type="Gene3D" id="1.10.10.60">
    <property type="entry name" value="Homeodomain-like"/>
    <property type="match status" value="2"/>
</dbReference>
<keyword evidence="3" id="KW-0804">Transcription</keyword>
<protein>
    <recommendedName>
        <fullName evidence="4">HTH araC/xylS-type domain-containing protein</fullName>
    </recommendedName>
</protein>
<sequence length="386" mass="45322">MQSTEILFKDDDVLSLVRNRLLIDLVTSDTNKKHSLQDNLSYLKLNSSFTFPTLAVLEPSGAFRDEHEKRTFAKQILDYLKQHAVDDSIVFLDEEGHIGILFSWIVKDFVEAIPPRLYHHFGRIVNVGVGKPCNRLTDVHHSYYQAVTALQDKFYKGIGKTIYYSDSKYRKLASYPVNSERELFMLIKFAKTSAEITEAVDHFYRFLLRNGLIDKLYIYELTIRLLVGMEKRVFTEVENVSGYNNFEVMSILNMETLQDIKAYVSEHFIRLWGVIKRINNQSSIIKRIIQYMEQECQQVTLYNVAQKVYMTPTYLSSLFKMNTGRTFIEQLTDIRMERAKDLLKRTNLRNYEVAERVGYKDSRYFSQIFKRKVGITPSEYRKSVEN</sequence>
<dbReference type="PANTHER" id="PTHR43280:SF10">
    <property type="entry name" value="REGULATORY PROTEIN POCR"/>
    <property type="match status" value="1"/>
</dbReference>
<organism evidence="5 6">
    <name type="scientific">Pullulanibacillus pueri</name>
    <dbReference type="NCBI Taxonomy" id="1437324"/>
    <lineage>
        <taxon>Bacteria</taxon>
        <taxon>Bacillati</taxon>
        <taxon>Bacillota</taxon>
        <taxon>Bacilli</taxon>
        <taxon>Bacillales</taxon>
        <taxon>Sporolactobacillaceae</taxon>
        <taxon>Pullulanibacillus</taxon>
    </lineage>
</organism>
<keyword evidence="6" id="KW-1185">Reference proteome</keyword>
<dbReference type="Pfam" id="PF12833">
    <property type="entry name" value="HTH_18"/>
    <property type="match status" value="1"/>
</dbReference>
<dbReference type="PANTHER" id="PTHR43280">
    <property type="entry name" value="ARAC-FAMILY TRANSCRIPTIONAL REGULATOR"/>
    <property type="match status" value="1"/>
</dbReference>
<keyword evidence="2" id="KW-0238">DNA-binding</keyword>
<dbReference type="AlphaFoldDB" id="A0A8J3EKQ7"/>
<evidence type="ECO:0000313" key="6">
    <source>
        <dbReference type="Proteomes" id="UP000656813"/>
    </source>
</evidence>
<dbReference type="SUPFAM" id="SSF46689">
    <property type="entry name" value="Homeodomain-like"/>
    <property type="match status" value="1"/>
</dbReference>
<dbReference type="InterPro" id="IPR041522">
    <property type="entry name" value="CdaR_GGDEF"/>
</dbReference>
<feature type="domain" description="HTH araC/xylS-type" evidence="4">
    <location>
        <begin position="286"/>
        <end position="383"/>
    </location>
</feature>
<evidence type="ECO:0000256" key="2">
    <source>
        <dbReference type="ARBA" id="ARBA00023125"/>
    </source>
</evidence>
<evidence type="ECO:0000259" key="4">
    <source>
        <dbReference type="PROSITE" id="PS01124"/>
    </source>
</evidence>
<reference evidence="5" key="2">
    <citation type="submission" date="2020-09" db="EMBL/GenBank/DDBJ databases">
        <authorList>
            <person name="Sun Q."/>
            <person name="Zhou Y."/>
        </authorList>
    </citation>
    <scope>NUCLEOTIDE SEQUENCE</scope>
    <source>
        <strain evidence="5">CGMCC 1.12777</strain>
    </source>
</reference>
<dbReference type="Proteomes" id="UP000656813">
    <property type="component" value="Unassembled WGS sequence"/>
</dbReference>
<dbReference type="Pfam" id="PF17853">
    <property type="entry name" value="GGDEF_2"/>
    <property type="match status" value="1"/>
</dbReference>
<dbReference type="SMART" id="SM00342">
    <property type="entry name" value="HTH_ARAC"/>
    <property type="match status" value="1"/>
</dbReference>
<dbReference type="PRINTS" id="PR00032">
    <property type="entry name" value="HTHARAC"/>
</dbReference>
<dbReference type="EMBL" id="BMFV01000003">
    <property type="protein sequence ID" value="GGH76164.1"/>
    <property type="molecule type" value="Genomic_DNA"/>
</dbReference>
<dbReference type="RefSeq" id="WP_188495938.1">
    <property type="nucleotide sequence ID" value="NZ_BMFV01000003.1"/>
</dbReference>
<dbReference type="InterPro" id="IPR018060">
    <property type="entry name" value="HTH_AraC"/>
</dbReference>
<proteinExistence type="predicted"/>
<evidence type="ECO:0000313" key="5">
    <source>
        <dbReference type="EMBL" id="GGH76164.1"/>
    </source>
</evidence>
<accession>A0A8J3EKQ7</accession>
<dbReference type="InterPro" id="IPR009057">
    <property type="entry name" value="Homeodomain-like_sf"/>
</dbReference>
<dbReference type="InterPro" id="IPR020449">
    <property type="entry name" value="Tscrpt_reg_AraC-type_HTH"/>
</dbReference>
<reference evidence="5" key="1">
    <citation type="journal article" date="2014" name="Int. J. Syst. Evol. Microbiol.">
        <title>Complete genome sequence of Corynebacterium casei LMG S-19264T (=DSM 44701T), isolated from a smear-ripened cheese.</title>
        <authorList>
            <consortium name="US DOE Joint Genome Institute (JGI-PGF)"/>
            <person name="Walter F."/>
            <person name="Albersmeier A."/>
            <person name="Kalinowski J."/>
            <person name="Ruckert C."/>
        </authorList>
    </citation>
    <scope>NUCLEOTIDE SEQUENCE</scope>
    <source>
        <strain evidence="5">CGMCC 1.12777</strain>
    </source>
</reference>
<dbReference type="GO" id="GO:0043565">
    <property type="term" value="F:sequence-specific DNA binding"/>
    <property type="evidence" value="ECO:0007669"/>
    <property type="project" value="InterPro"/>
</dbReference>
<dbReference type="PROSITE" id="PS01124">
    <property type="entry name" value="HTH_ARAC_FAMILY_2"/>
    <property type="match status" value="1"/>
</dbReference>